<dbReference type="RefSeq" id="WP_252803047.1">
    <property type="nucleotide sequence ID" value="NZ_BAAABM010000016.1"/>
</dbReference>
<keyword evidence="2" id="KW-1185">Reference proteome</keyword>
<dbReference type="Proteomes" id="UP001501822">
    <property type="component" value="Unassembled WGS sequence"/>
</dbReference>
<dbReference type="InterPro" id="IPR036390">
    <property type="entry name" value="WH_DNA-bd_sf"/>
</dbReference>
<comment type="caution">
    <text evidence="1">The sequence shown here is derived from an EMBL/GenBank/DDBJ whole genome shotgun (WGS) entry which is preliminary data.</text>
</comment>
<reference evidence="1 2" key="1">
    <citation type="journal article" date="2019" name="Int. J. Syst. Evol. Microbiol.">
        <title>The Global Catalogue of Microorganisms (GCM) 10K type strain sequencing project: providing services to taxonomists for standard genome sequencing and annotation.</title>
        <authorList>
            <consortium name="The Broad Institute Genomics Platform"/>
            <consortium name="The Broad Institute Genome Sequencing Center for Infectious Disease"/>
            <person name="Wu L."/>
            <person name="Ma J."/>
        </authorList>
    </citation>
    <scope>NUCLEOTIDE SEQUENCE [LARGE SCALE GENOMIC DNA]</scope>
    <source>
        <strain evidence="1 2">JCM 3146</strain>
    </source>
</reference>
<protein>
    <recommendedName>
        <fullName evidence="3">MarR family transcriptional regulator</fullName>
    </recommendedName>
</protein>
<name>A0ABN0WFI0_9ACTN</name>
<accession>A0ABN0WFI0</accession>
<organism evidence="1 2">
    <name type="scientific">Actinoallomurus spadix</name>
    <dbReference type="NCBI Taxonomy" id="79912"/>
    <lineage>
        <taxon>Bacteria</taxon>
        <taxon>Bacillati</taxon>
        <taxon>Actinomycetota</taxon>
        <taxon>Actinomycetes</taxon>
        <taxon>Streptosporangiales</taxon>
        <taxon>Thermomonosporaceae</taxon>
        <taxon>Actinoallomurus</taxon>
    </lineage>
</organism>
<evidence type="ECO:0000313" key="2">
    <source>
        <dbReference type="Proteomes" id="UP001501822"/>
    </source>
</evidence>
<evidence type="ECO:0008006" key="3">
    <source>
        <dbReference type="Google" id="ProtNLM"/>
    </source>
</evidence>
<dbReference type="EMBL" id="BAAABM010000016">
    <property type="protein sequence ID" value="GAA0335745.1"/>
    <property type="molecule type" value="Genomic_DNA"/>
</dbReference>
<evidence type="ECO:0000313" key="1">
    <source>
        <dbReference type="EMBL" id="GAA0335745.1"/>
    </source>
</evidence>
<dbReference type="SUPFAM" id="SSF46785">
    <property type="entry name" value="Winged helix' DNA-binding domain"/>
    <property type="match status" value="1"/>
</dbReference>
<proteinExistence type="predicted"/>
<gene>
    <name evidence="1" type="ORF">GCM10010151_26820</name>
</gene>
<sequence>MSQQEEMNYHIARLLVILRHFGPTEKRPLKGITKLAKLDFLLRYPAFTDQIIANRGLQWPLGAEPSESEFKAVESRMIRYKYGPWDDRYYPLIGRLVGLGLAEVSKEKRALSIRLTDEGRARAESISRTREWLEVELRARFLRENLNLTGNRLKEIIYAELPDVVDRPHRVEI</sequence>